<dbReference type="InterPro" id="IPR023120">
    <property type="entry name" value="WHTH_transcript_rep_HrcA_IDD"/>
</dbReference>
<dbReference type="EMBL" id="CP011002">
    <property type="protein sequence ID" value="AKO66146.1"/>
    <property type="molecule type" value="Genomic_DNA"/>
</dbReference>
<evidence type="ECO:0000313" key="8">
    <source>
        <dbReference type="Proteomes" id="UP000066549"/>
    </source>
</evidence>
<evidence type="ECO:0000259" key="6">
    <source>
        <dbReference type="Pfam" id="PF01628"/>
    </source>
</evidence>
<feature type="domain" description="Heat-inducible transcription repressor HrcA C-terminal" evidence="6">
    <location>
        <begin position="103"/>
        <end position="316"/>
    </location>
</feature>
<evidence type="ECO:0000313" key="7">
    <source>
        <dbReference type="EMBL" id="AKO66146.1"/>
    </source>
</evidence>
<dbReference type="Pfam" id="PF01628">
    <property type="entry name" value="HrcA"/>
    <property type="match status" value="1"/>
</dbReference>
<keyword evidence="4 5" id="KW-0804">Transcription</keyword>
<dbReference type="Gene3D" id="1.10.10.10">
    <property type="entry name" value="Winged helix-like DNA-binding domain superfamily/Winged helix DNA-binding domain"/>
    <property type="match status" value="1"/>
</dbReference>
<evidence type="ECO:0000256" key="3">
    <source>
        <dbReference type="ARBA" id="ARBA00023016"/>
    </source>
</evidence>
<evidence type="ECO:0000256" key="2">
    <source>
        <dbReference type="ARBA" id="ARBA00023015"/>
    </source>
</evidence>
<dbReference type="Gene3D" id="3.30.450.40">
    <property type="match status" value="1"/>
</dbReference>
<dbReference type="HAMAP" id="MF_00081">
    <property type="entry name" value="HrcA"/>
    <property type="match status" value="1"/>
</dbReference>
<dbReference type="OrthoDB" id="9783139at2"/>
<sequence>MDTRSQQLLKVLISQHIDDGAPVGSKTLSSHAEVDLSPASIRNIMKTLEDQGFISSPHTSAGRIPTKKGYRYFVDTLLTYKEPTLQEINLISEKMNNMQNVSNTIADTLSSLTHHAGLILIPKLKKNTFKHIEFINLSSNQILAILVTSDGQVMNKILKVDKDYSPHELVEISNYFTKNYSGLTIEESFEKIAKEINETKKRMYDLMQSAMDNSNPNNYENIFISGKENLIYNEELAKDLGSLKKIIQIFDKKNMLMDLLEKSQNSSGVQIFIGEESGYHGLDECSIITSPYEVDGEVIGSLGVIGPTRMAYERVIPIVDITAKLLSLNNHQKKI</sequence>
<dbReference type="GO" id="GO:0003677">
    <property type="term" value="F:DNA binding"/>
    <property type="evidence" value="ECO:0007669"/>
    <property type="project" value="InterPro"/>
</dbReference>
<dbReference type="NCBIfam" id="TIGR00331">
    <property type="entry name" value="hrcA"/>
    <property type="match status" value="1"/>
</dbReference>
<dbReference type="InterPro" id="IPR002571">
    <property type="entry name" value="HrcA"/>
</dbReference>
<dbReference type="PIRSF" id="PIRSF005485">
    <property type="entry name" value="HrcA"/>
    <property type="match status" value="1"/>
</dbReference>
<dbReference type="PATRIC" id="fig|1623450.3.peg.1098"/>
<dbReference type="InterPro" id="IPR036390">
    <property type="entry name" value="WH_DNA-bd_sf"/>
</dbReference>
<evidence type="ECO:0000256" key="1">
    <source>
        <dbReference type="ARBA" id="ARBA00022491"/>
    </source>
</evidence>
<protein>
    <recommendedName>
        <fullName evidence="5">Heat-inducible transcription repressor HrcA</fullName>
    </recommendedName>
</protein>
<dbReference type="InterPro" id="IPR029016">
    <property type="entry name" value="GAF-like_dom_sf"/>
</dbReference>
<keyword evidence="8" id="KW-1185">Reference proteome</keyword>
<organism evidence="7 8">
    <name type="scientific">Methylophilales bacterium MBRS-H7</name>
    <dbReference type="NCBI Taxonomy" id="1623450"/>
    <lineage>
        <taxon>Bacteria</taxon>
        <taxon>Pseudomonadati</taxon>
        <taxon>Pseudomonadota</taxon>
        <taxon>Betaproteobacteria</taxon>
        <taxon>Nitrosomonadales</taxon>
        <taxon>OM43 clade</taxon>
    </lineage>
</organism>
<dbReference type="InterPro" id="IPR021153">
    <property type="entry name" value="HrcA_C"/>
</dbReference>
<evidence type="ECO:0000256" key="4">
    <source>
        <dbReference type="ARBA" id="ARBA00023163"/>
    </source>
</evidence>
<dbReference type="SUPFAM" id="SSF46785">
    <property type="entry name" value="Winged helix' DNA-binding domain"/>
    <property type="match status" value="1"/>
</dbReference>
<accession>A0A0H4IYS8</accession>
<evidence type="ECO:0000256" key="5">
    <source>
        <dbReference type="HAMAP-Rule" id="MF_00081"/>
    </source>
</evidence>
<keyword evidence="3 5" id="KW-0346">Stress response</keyword>
<dbReference type="GO" id="GO:0045892">
    <property type="term" value="P:negative regulation of DNA-templated transcription"/>
    <property type="evidence" value="ECO:0007669"/>
    <property type="project" value="UniProtKB-UniRule"/>
</dbReference>
<dbReference type="InterPro" id="IPR036388">
    <property type="entry name" value="WH-like_DNA-bd_sf"/>
</dbReference>
<comment type="similarity">
    <text evidence="5">Belongs to the HrcA family.</text>
</comment>
<keyword evidence="1 5" id="KW-0678">Repressor</keyword>
<gene>
    <name evidence="5" type="primary">hrcA</name>
    <name evidence="7" type="ORF">VI33_05520</name>
</gene>
<reference evidence="7 8" key="1">
    <citation type="submission" date="2015-03" db="EMBL/GenBank/DDBJ databases">
        <title>Comparative analysis of the OM43 clade including a novel species from Red Sea uncovers genomic and metabolic diversity among marine methylotrophs.</title>
        <authorList>
            <person name="Jimenez-Infante F."/>
            <person name="Ngugi D.K."/>
            <person name="Vinu M."/>
            <person name="Alam I."/>
            <person name="Kamau A."/>
            <person name="Blom J."/>
            <person name="Bajic V.B."/>
            <person name="Stingl U."/>
        </authorList>
    </citation>
    <scope>NUCLEOTIDE SEQUENCE [LARGE SCALE GENOMIC DNA]</scope>
    <source>
        <strain evidence="7 8">MBRSH7</strain>
    </source>
</reference>
<dbReference type="PANTHER" id="PTHR34824">
    <property type="entry name" value="HEAT-INDUCIBLE TRANSCRIPTION REPRESSOR HRCA"/>
    <property type="match status" value="1"/>
</dbReference>
<comment type="function">
    <text evidence="5">Negative regulator of class I heat shock genes (grpE-dnaK-dnaJ and groELS operons). Prevents heat-shock induction of these operons.</text>
</comment>
<keyword evidence="2 5" id="KW-0805">Transcription regulation</keyword>
<dbReference type="Gene3D" id="3.30.390.60">
    <property type="entry name" value="Heat-inducible transcription repressor hrca homolog, domain 3"/>
    <property type="match status" value="1"/>
</dbReference>
<dbReference type="AlphaFoldDB" id="A0A0H4IYS8"/>
<dbReference type="PANTHER" id="PTHR34824:SF1">
    <property type="entry name" value="HEAT-INDUCIBLE TRANSCRIPTION REPRESSOR HRCA"/>
    <property type="match status" value="1"/>
</dbReference>
<dbReference type="Proteomes" id="UP000066549">
    <property type="component" value="Chromosome"/>
</dbReference>
<name>A0A0H4IYS8_9PROT</name>
<proteinExistence type="inferred from homology"/>
<dbReference type="SUPFAM" id="SSF55781">
    <property type="entry name" value="GAF domain-like"/>
    <property type="match status" value="1"/>
</dbReference>